<dbReference type="PANTHER" id="PTHR46796:SF7">
    <property type="entry name" value="ARAC FAMILY TRANSCRIPTIONAL REGULATOR"/>
    <property type="match status" value="1"/>
</dbReference>
<gene>
    <name evidence="6" type="ORF">GJ689_01350</name>
</gene>
<keyword evidence="3" id="KW-0804">Transcription</keyword>
<dbReference type="RefSeq" id="WP_155478330.1">
    <property type="nucleotide sequence ID" value="NZ_WNKV01000001.1"/>
</dbReference>
<dbReference type="InterPro" id="IPR009057">
    <property type="entry name" value="Homeodomain-like_sf"/>
</dbReference>
<accession>A0A9X4XJY1</accession>
<feature type="compositionally biased region" description="Basic and acidic residues" evidence="4">
    <location>
        <begin position="1"/>
        <end position="11"/>
    </location>
</feature>
<dbReference type="EMBL" id="WNKV01000001">
    <property type="protein sequence ID" value="MTW14864.1"/>
    <property type="molecule type" value="Genomic_DNA"/>
</dbReference>
<evidence type="ECO:0000256" key="1">
    <source>
        <dbReference type="ARBA" id="ARBA00023015"/>
    </source>
</evidence>
<reference evidence="6 7" key="1">
    <citation type="submission" date="2019-11" db="EMBL/GenBank/DDBJ databases">
        <title>Whole-genome sequence of Rhodoplanes serenus DSM 18633, type strain.</title>
        <authorList>
            <person name="Kyndt J.A."/>
            <person name="Meyer T.E."/>
        </authorList>
    </citation>
    <scope>NUCLEOTIDE SEQUENCE [LARGE SCALE GENOMIC DNA]</scope>
    <source>
        <strain evidence="6 7">DSM 18633</strain>
    </source>
</reference>
<feature type="compositionally biased region" description="Basic and acidic residues" evidence="4">
    <location>
        <begin position="37"/>
        <end position="47"/>
    </location>
</feature>
<dbReference type="Proteomes" id="UP000438991">
    <property type="component" value="Unassembled WGS sequence"/>
</dbReference>
<evidence type="ECO:0000256" key="2">
    <source>
        <dbReference type="ARBA" id="ARBA00023125"/>
    </source>
</evidence>
<dbReference type="SMART" id="SM00342">
    <property type="entry name" value="HTH_ARAC"/>
    <property type="match status" value="1"/>
</dbReference>
<evidence type="ECO:0000256" key="3">
    <source>
        <dbReference type="ARBA" id="ARBA00023163"/>
    </source>
</evidence>
<feature type="region of interest" description="Disordered" evidence="4">
    <location>
        <begin position="1"/>
        <end position="47"/>
    </location>
</feature>
<dbReference type="InterPro" id="IPR018060">
    <property type="entry name" value="HTH_AraC"/>
</dbReference>
<comment type="caution">
    <text evidence="6">The sequence shown here is derived from an EMBL/GenBank/DDBJ whole genome shotgun (WGS) entry which is preliminary data.</text>
</comment>
<dbReference type="InterPro" id="IPR032783">
    <property type="entry name" value="AraC_lig"/>
</dbReference>
<name>A0A9X4XJY1_9BRAD</name>
<dbReference type="GO" id="GO:0003700">
    <property type="term" value="F:DNA-binding transcription factor activity"/>
    <property type="evidence" value="ECO:0007669"/>
    <property type="project" value="InterPro"/>
</dbReference>
<keyword evidence="2" id="KW-0238">DNA-binding</keyword>
<dbReference type="PROSITE" id="PS01124">
    <property type="entry name" value="HTH_ARAC_FAMILY_2"/>
    <property type="match status" value="1"/>
</dbReference>
<proteinExistence type="predicted"/>
<dbReference type="Pfam" id="PF12833">
    <property type="entry name" value="HTH_18"/>
    <property type="match status" value="1"/>
</dbReference>
<dbReference type="GO" id="GO:0043565">
    <property type="term" value="F:sequence-specific DNA binding"/>
    <property type="evidence" value="ECO:0007669"/>
    <property type="project" value="InterPro"/>
</dbReference>
<evidence type="ECO:0000313" key="6">
    <source>
        <dbReference type="EMBL" id="MTW14864.1"/>
    </source>
</evidence>
<protein>
    <submittedName>
        <fullName evidence="6">Helix-turn-helix domain-containing protein</fullName>
    </submittedName>
</protein>
<evidence type="ECO:0000313" key="7">
    <source>
        <dbReference type="Proteomes" id="UP000438991"/>
    </source>
</evidence>
<keyword evidence="1" id="KW-0805">Transcription regulation</keyword>
<feature type="domain" description="HTH araC/xylS-type" evidence="5">
    <location>
        <begin position="260"/>
        <end position="347"/>
    </location>
</feature>
<dbReference type="AlphaFoldDB" id="A0A9X4XJY1"/>
<dbReference type="SUPFAM" id="SSF46689">
    <property type="entry name" value="Homeodomain-like"/>
    <property type="match status" value="1"/>
</dbReference>
<dbReference type="PANTHER" id="PTHR46796">
    <property type="entry name" value="HTH-TYPE TRANSCRIPTIONAL ACTIVATOR RHAS-RELATED"/>
    <property type="match status" value="1"/>
</dbReference>
<organism evidence="6 7">
    <name type="scientific">Rhodoplanes serenus</name>
    <dbReference type="NCBI Taxonomy" id="200615"/>
    <lineage>
        <taxon>Bacteria</taxon>
        <taxon>Pseudomonadati</taxon>
        <taxon>Pseudomonadota</taxon>
        <taxon>Alphaproteobacteria</taxon>
        <taxon>Hyphomicrobiales</taxon>
        <taxon>Nitrobacteraceae</taxon>
        <taxon>Rhodoplanes</taxon>
    </lineage>
</organism>
<dbReference type="Pfam" id="PF12852">
    <property type="entry name" value="Cupin_6"/>
    <property type="match status" value="1"/>
</dbReference>
<dbReference type="Gene3D" id="1.10.10.60">
    <property type="entry name" value="Homeodomain-like"/>
    <property type="match status" value="1"/>
</dbReference>
<sequence length="372" mass="38936">MDQHAARDGLSRRRPRPRAGAPAEDAQSKPAVGAPRRRADPRPPHEQVDVLGELITLCALRGSLDLRCQMAGDYLVDHPASTGGEAVFHMVLAGSCLVSPADGPSFVAASGALVLFPRGGAHRLSSTAPVRGRAWHSRAPGLHAAPWPAADVAVEVDLLCGRFRYDTAAAPILFDALPGAMHVPADTGDGGAGPISRLIRAEAEAARPAAVEVVTALTTALLVMALRRHLDTPQLGPGMLALLADRALAPSLVAMFGSPARRWTVATLAARTNMSRATFARRFAAVAGQGPAEILLAVRCHLALEMLRASRLSVGEIAAAVGYRSESAFGKAFARRIGVTPALVRRRWAQGDRREASPSGATAPLRGEPAPA</sequence>
<feature type="region of interest" description="Disordered" evidence="4">
    <location>
        <begin position="348"/>
        <end position="372"/>
    </location>
</feature>
<evidence type="ECO:0000256" key="4">
    <source>
        <dbReference type="SAM" id="MobiDB-lite"/>
    </source>
</evidence>
<evidence type="ECO:0000259" key="5">
    <source>
        <dbReference type="PROSITE" id="PS01124"/>
    </source>
</evidence>
<dbReference type="InterPro" id="IPR050204">
    <property type="entry name" value="AraC_XylS_family_regulators"/>
</dbReference>